<evidence type="ECO:0000313" key="2">
    <source>
        <dbReference type="EMBL" id="SPN97223.1"/>
    </source>
</evidence>
<organism evidence="2 3">
    <name type="scientific">Cephalotrichum gorgonifer</name>
    <dbReference type="NCBI Taxonomy" id="2041049"/>
    <lineage>
        <taxon>Eukaryota</taxon>
        <taxon>Fungi</taxon>
        <taxon>Dikarya</taxon>
        <taxon>Ascomycota</taxon>
        <taxon>Pezizomycotina</taxon>
        <taxon>Sordariomycetes</taxon>
        <taxon>Hypocreomycetidae</taxon>
        <taxon>Microascales</taxon>
        <taxon>Microascaceae</taxon>
        <taxon>Cephalotrichum</taxon>
    </lineage>
</organism>
<comment type="caution">
    <text evidence="2">The sequence shown here is derived from an EMBL/GenBank/DDBJ whole genome shotgun (WGS) entry which is preliminary data.</text>
</comment>
<gene>
    <name evidence="2" type="ORF">DNG_00737</name>
</gene>
<evidence type="ECO:0000313" key="3">
    <source>
        <dbReference type="Proteomes" id="UP001187682"/>
    </source>
</evidence>
<keyword evidence="3" id="KW-1185">Reference proteome</keyword>
<dbReference type="AlphaFoldDB" id="A0AAE8MRK0"/>
<dbReference type="Proteomes" id="UP001187682">
    <property type="component" value="Unassembled WGS sequence"/>
</dbReference>
<accession>A0AAE8MRK0</accession>
<sequence length="545" mass="60211">MNFLHQRAITEKHLEAKDTRARVYHNLVVLFRLLWHHRILEPAPGFWDYICDDFPSKSTRPQELRDVTSHYVSARGAYHRRHEEEGPETFLARLVDQWRSRPAIGKDSAPHLYHPQAADVYSRQARESWNAVRRRDGVRLIHSKELNWPVMAVLPAATFKVPSSLSSSQLSSRLCPTWGSETKRSPSPGRAPPTRIDTRKLPRPNRPPTPSAKGERASRNQRNLLPAARRSYEPGRLTPPPPPSTCSPGVGQKKASDPVCKVGSTSKHTAPESDGLSPHSKRRRITEMLYRRSDEIRKGCKNLDGTLVRPQQSEGTKDMSSDGFNVAIPSTEPQSLEEMIALASTADSPSVTSGSGVALQPSLEVRGGPAGRLSEARISETHMLEARRTEAGKHQVPSAVVVVQEHPMILIDVPATLVELARRIEDLEKTGGEREDAGAIISTLSRKLTDIERTVEERAEVSATMAAAVSSLTCTISGLEKKLKEAFDAQATIAALTCRITDLEKVVGERSDLQARTIADLEKTIDAQAKILEEQGLAEMGEVIE</sequence>
<feature type="compositionally biased region" description="Low complexity" evidence="1">
    <location>
        <begin position="163"/>
        <end position="174"/>
    </location>
</feature>
<protein>
    <submittedName>
        <fullName evidence="2">Uncharacterized protein</fullName>
    </submittedName>
</protein>
<evidence type="ECO:0000256" key="1">
    <source>
        <dbReference type="SAM" id="MobiDB-lite"/>
    </source>
</evidence>
<feature type="region of interest" description="Disordered" evidence="1">
    <location>
        <begin position="162"/>
        <end position="284"/>
    </location>
</feature>
<proteinExistence type="predicted"/>
<dbReference type="EMBL" id="ONZQ02000001">
    <property type="protein sequence ID" value="SPN97223.1"/>
    <property type="molecule type" value="Genomic_DNA"/>
</dbReference>
<reference evidence="2" key="1">
    <citation type="submission" date="2018-03" db="EMBL/GenBank/DDBJ databases">
        <authorList>
            <person name="Guldener U."/>
        </authorList>
    </citation>
    <scope>NUCLEOTIDE SEQUENCE</scope>
</reference>
<name>A0AAE8MRK0_9PEZI</name>